<comment type="caution">
    <text evidence="1">The sequence shown here is derived from an EMBL/GenBank/DDBJ whole genome shotgun (WGS) entry which is preliminary data.</text>
</comment>
<evidence type="ECO:0000313" key="2">
    <source>
        <dbReference type="Proteomes" id="UP001148662"/>
    </source>
</evidence>
<gene>
    <name evidence="1" type="ORF">NM688_g374</name>
</gene>
<organism evidence="1 2">
    <name type="scientific">Phlebia brevispora</name>
    <dbReference type="NCBI Taxonomy" id="194682"/>
    <lineage>
        <taxon>Eukaryota</taxon>
        <taxon>Fungi</taxon>
        <taxon>Dikarya</taxon>
        <taxon>Basidiomycota</taxon>
        <taxon>Agaricomycotina</taxon>
        <taxon>Agaricomycetes</taxon>
        <taxon>Polyporales</taxon>
        <taxon>Meruliaceae</taxon>
        <taxon>Phlebia</taxon>
    </lineage>
</organism>
<evidence type="ECO:0000313" key="1">
    <source>
        <dbReference type="EMBL" id="KAJ3559407.1"/>
    </source>
</evidence>
<dbReference type="EMBL" id="JANHOG010000028">
    <property type="protein sequence ID" value="KAJ3559407.1"/>
    <property type="molecule type" value="Genomic_DNA"/>
</dbReference>
<name>A0ACC1TEI2_9APHY</name>
<accession>A0ACC1TEI2</accession>
<sequence>MPRELRQRTSRPNYAALLRYEDEDEAGPSNSAPTFDDEGDSGSDFTPEVEEHDGEAPDDDLEDEDEEDELPEDDIAEGIHGRADGGSPLPRSRAAKTPRKAGRKSVALASGVSMVRQGSNALPSLHHRHRSIPIHQRKGQVERLAKIPRLFSEPETLYTNGWSADETVHGRVGRAWGYNVGPGPLWELLEDRGWFKEAEDVEQASEATRRPKVYQSLRPTGNCEVLPREDAAPYLPTMASPGAEQASTLNCRFGPVEDYKVVETRLFDSLKMDSFFPGSKSHVFNAGAPVWGLDWCPIHPDDRKAGFYRQYLAVGPLPSWSYSPEIGVKKKRPCPACIQIWSLGPSSSGTVPDTAGDPGTMKCELVVCIDSGPAHELKWCPLPSHDSLEGPATSSRRLGLLAGTFEDGSLSIYVVPYPSDLVPGDENTALQPTYIKASPLLRIELEDTAFWCLDWANSEVLAAGCCNGAIAVYNVKNALEAAEAGSTEPILPDEYFFTHQCAIRSIAWVRAPTFSAHAELSHDDPTVIIGGGYDGLLSVTDIREPYGNEIYRTRDVINSVCYSPYYGGSISLDQGQVKAESLAPVMLNKGHALLDPDGPTWSLHASDYHPQLAVGVTDGSCITTNTLRTTRRGGAVPFLMHKIYQLDYNRKTGQFRMLDHILPKEIDRTTGANAVKQEGKSSGAWPPEIGVQRVVWNNGNGLANASRLASATGCGLCRVDWLTGKWLKERMPYYGIEGIRNEVDADDYMEDDSD</sequence>
<reference evidence="1" key="1">
    <citation type="submission" date="2022-07" db="EMBL/GenBank/DDBJ databases">
        <title>Genome Sequence of Phlebia brevispora.</title>
        <authorList>
            <person name="Buettner E."/>
        </authorList>
    </citation>
    <scope>NUCLEOTIDE SEQUENCE</scope>
    <source>
        <strain evidence="1">MPL23</strain>
    </source>
</reference>
<keyword evidence="2" id="KW-1185">Reference proteome</keyword>
<proteinExistence type="predicted"/>
<dbReference type="Proteomes" id="UP001148662">
    <property type="component" value="Unassembled WGS sequence"/>
</dbReference>
<protein>
    <submittedName>
        <fullName evidence="1">Uncharacterized protein</fullName>
    </submittedName>
</protein>